<evidence type="ECO:0000256" key="1">
    <source>
        <dbReference type="SAM" id="MobiDB-lite"/>
    </source>
</evidence>
<sequence length="315" mass="35009">MPALLSLQSINETLDNLELKEGTLKAELVRVIRSYFADEHAVQSISSIPAEEIVFKIWGPCQDDELKAKKKNFSSLKSALNKSLKELDKAGKNQAGIILGRDNVFIVSEERKDDILKQMGLSPNSPNLLHEMFAAFKKFFSENIKDQQAQDVKNLLDEFEKLRDLAVAAPDTGEETETVETIELDAGEEFELLDQSEEFEVIDGEEVLEEEGGSDAEEIAGEVDLLDEDLIEEVQEITDEDLVDTELLEEEVMEILDEEELEEVFEDETSPTEGLGEEEGGAGDAGIAEGVELLDEELIEEVQEVAGDNLADIEL</sequence>
<feature type="compositionally biased region" description="Acidic residues" evidence="1">
    <location>
        <begin position="261"/>
        <end position="281"/>
    </location>
</feature>
<accession>A0A9X4MEQ0</accession>
<proteinExistence type="predicted"/>
<feature type="region of interest" description="Disordered" evidence="1">
    <location>
        <begin position="261"/>
        <end position="289"/>
    </location>
</feature>
<evidence type="ECO:0000313" key="2">
    <source>
        <dbReference type="EMBL" id="MDG4474780.1"/>
    </source>
</evidence>
<evidence type="ECO:0000313" key="3">
    <source>
        <dbReference type="Proteomes" id="UP001154240"/>
    </source>
</evidence>
<gene>
    <name evidence="2" type="ORF">OLX77_01230</name>
</gene>
<organism evidence="2 3">
    <name type="scientific">Thiovibrio frasassiensis</name>
    <dbReference type="NCBI Taxonomy" id="2984131"/>
    <lineage>
        <taxon>Bacteria</taxon>
        <taxon>Pseudomonadati</taxon>
        <taxon>Thermodesulfobacteriota</taxon>
        <taxon>Desulfobulbia</taxon>
        <taxon>Desulfobulbales</taxon>
        <taxon>Thiovibrionaceae</taxon>
        <taxon>Thiovibrio</taxon>
    </lineage>
</organism>
<dbReference type="EMBL" id="JAPHEH010000001">
    <property type="protein sequence ID" value="MDG4474780.1"/>
    <property type="molecule type" value="Genomic_DNA"/>
</dbReference>
<dbReference type="AlphaFoldDB" id="A0A9X4MEQ0"/>
<comment type="caution">
    <text evidence="2">The sequence shown here is derived from an EMBL/GenBank/DDBJ whole genome shotgun (WGS) entry which is preliminary data.</text>
</comment>
<name>A0A9X4MEQ0_9BACT</name>
<reference evidence="2" key="2">
    <citation type="submission" date="2022-10" db="EMBL/GenBank/DDBJ databases">
        <authorList>
            <person name="Aronson H.S."/>
        </authorList>
    </citation>
    <scope>NUCLEOTIDE SEQUENCE</scope>
    <source>
        <strain evidence="2">RS19-109</strain>
    </source>
</reference>
<protein>
    <submittedName>
        <fullName evidence="2">Uncharacterized protein</fullName>
    </submittedName>
</protein>
<keyword evidence="3" id="KW-1185">Reference proteome</keyword>
<dbReference type="Proteomes" id="UP001154240">
    <property type="component" value="Unassembled WGS sequence"/>
</dbReference>
<dbReference type="RefSeq" id="WP_307631760.1">
    <property type="nucleotide sequence ID" value="NZ_JAPHEH010000001.1"/>
</dbReference>
<reference evidence="2" key="1">
    <citation type="journal article" date="2022" name="bioRxiv">
        <title>Thiovibrio frasassiensisgen. nov., sp. nov., an autotrophic, elemental sulfur disproportionating bacterium isolated from sulfidic karst sediment, and proposal of Thiovibrionaceae fam. nov.</title>
        <authorList>
            <person name="Aronson H."/>
            <person name="Thomas C."/>
            <person name="Bhattacharyya M."/>
            <person name="Eckstein S."/>
            <person name="Jensen S."/>
            <person name="Barco R."/>
            <person name="Macalady J."/>
            <person name="Amend J."/>
        </authorList>
    </citation>
    <scope>NUCLEOTIDE SEQUENCE</scope>
    <source>
        <strain evidence="2">RS19-109</strain>
    </source>
</reference>
<feature type="non-terminal residue" evidence="2">
    <location>
        <position position="315"/>
    </location>
</feature>